<evidence type="ECO:0000313" key="8">
    <source>
        <dbReference type="EMBL" id="KHA74320.1"/>
    </source>
</evidence>
<feature type="transmembrane region" description="Helical" evidence="6">
    <location>
        <begin position="308"/>
        <end position="329"/>
    </location>
</feature>
<feature type="transmembrane region" description="Helical" evidence="6">
    <location>
        <begin position="369"/>
        <end position="388"/>
    </location>
</feature>
<comment type="caution">
    <text evidence="8">The sequence shown here is derived from an EMBL/GenBank/DDBJ whole genome shotgun (WGS) entry which is preliminary data.</text>
</comment>
<feature type="transmembrane region" description="Helical" evidence="6">
    <location>
        <begin position="82"/>
        <end position="101"/>
    </location>
</feature>
<accession>A0A0A6DGK7</accession>
<dbReference type="InterPro" id="IPR011701">
    <property type="entry name" value="MFS"/>
</dbReference>
<evidence type="ECO:0000256" key="2">
    <source>
        <dbReference type="ARBA" id="ARBA00022475"/>
    </source>
</evidence>
<comment type="subcellular location">
    <subcellularLocation>
        <location evidence="1">Cell membrane</location>
        <topology evidence="1">Multi-pass membrane protein</topology>
    </subcellularLocation>
</comment>
<evidence type="ECO:0000256" key="6">
    <source>
        <dbReference type="SAM" id="Phobius"/>
    </source>
</evidence>
<name>A0A0A6DGK7_9PSED</name>
<dbReference type="EMBL" id="JSFK01000002">
    <property type="protein sequence ID" value="KHA74320.1"/>
    <property type="molecule type" value="Genomic_DNA"/>
</dbReference>
<reference evidence="8 9" key="1">
    <citation type="submission" date="2014-10" db="EMBL/GenBank/DDBJ databases">
        <title>Draft genome sequence of Pseudomonas chlororaphis EA105.</title>
        <authorList>
            <person name="McCully L.M."/>
            <person name="Bitzer A.S."/>
            <person name="Spence C."/>
            <person name="Bais H."/>
            <person name="Silby M.W."/>
        </authorList>
    </citation>
    <scope>NUCLEOTIDE SEQUENCE [LARGE SCALE GENOMIC DNA]</scope>
    <source>
        <strain evidence="8 9">EA105</strain>
    </source>
</reference>
<protein>
    <submittedName>
        <fullName evidence="8">Multidrug transporter CflA</fullName>
    </submittedName>
</protein>
<feature type="transmembrane region" description="Helical" evidence="6">
    <location>
        <begin position="139"/>
        <end position="163"/>
    </location>
</feature>
<dbReference type="GO" id="GO:0022857">
    <property type="term" value="F:transmembrane transporter activity"/>
    <property type="evidence" value="ECO:0007669"/>
    <property type="project" value="InterPro"/>
</dbReference>
<feature type="transmembrane region" description="Helical" evidence="6">
    <location>
        <begin position="341"/>
        <end position="363"/>
    </location>
</feature>
<dbReference type="InterPro" id="IPR020846">
    <property type="entry name" value="MFS_dom"/>
</dbReference>
<evidence type="ECO:0000256" key="5">
    <source>
        <dbReference type="ARBA" id="ARBA00023136"/>
    </source>
</evidence>
<gene>
    <name evidence="8" type="ORF">NZ35_04405</name>
</gene>
<keyword evidence="2" id="KW-1003">Cell membrane</keyword>
<evidence type="ECO:0000256" key="4">
    <source>
        <dbReference type="ARBA" id="ARBA00022989"/>
    </source>
</evidence>
<dbReference type="AlphaFoldDB" id="A0A0A6DGK7"/>
<feature type="transmembrane region" description="Helical" evidence="6">
    <location>
        <begin position="284"/>
        <end position="302"/>
    </location>
</feature>
<dbReference type="Pfam" id="PF07690">
    <property type="entry name" value="MFS_1"/>
    <property type="match status" value="1"/>
</dbReference>
<proteinExistence type="predicted"/>
<dbReference type="PATRIC" id="fig|587753.9.peg.2065"/>
<keyword evidence="3 6" id="KW-0812">Transmembrane</keyword>
<organism evidence="8 9">
    <name type="scientific">Pseudomonas chlororaphis</name>
    <dbReference type="NCBI Taxonomy" id="587753"/>
    <lineage>
        <taxon>Bacteria</taxon>
        <taxon>Pseudomonadati</taxon>
        <taxon>Pseudomonadota</taxon>
        <taxon>Gammaproteobacteria</taxon>
        <taxon>Pseudomonadales</taxon>
        <taxon>Pseudomonadaceae</taxon>
        <taxon>Pseudomonas</taxon>
    </lineage>
</organism>
<feature type="transmembrane region" description="Helical" evidence="6">
    <location>
        <begin position="169"/>
        <end position="189"/>
    </location>
</feature>
<feature type="transmembrane region" description="Helical" evidence="6">
    <location>
        <begin position="252"/>
        <end position="272"/>
    </location>
</feature>
<dbReference type="SUPFAM" id="SSF103473">
    <property type="entry name" value="MFS general substrate transporter"/>
    <property type="match status" value="1"/>
</dbReference>
<dbReference type="Gene3D" id="1.20.1720.10">
    <property type="entry name" value="Multidrug resistance protein D"/>
    <property type="match status" value="1"/>
</dbReference>
<feature type="transmembrane region" description="Helical" evidence="6">
    <location>
        <begin position="20"/>
        <end position="40"/>
    </location>
</feature>
<dbReference type="PANTHER" id="PTHR43124">
    <property type="entry name" value="PURINE EFFLUX PUMP PBUE"/>
    <property type="match status" value="1"/>
</dbReference>
<dbReference type="Proteomes" id="UP000030564">
    <property type="component" value="Unassembled WGS sequence"/>
</dbReference>
<evidence type="ECO:0000256" key="3">
    <source>
        <dbReference type="ARBA" id="ARBA00022692"/>
    </source>
</evidence>
<dbReference type="InterPro" id="IPR036259">
    <property type="entry name" value="MFS_trans_sf"/>
</dbReference>
<evidence type="ECO:0000259" key="7">
    <source>
        <dbReference type="PROSITE" id="PS50850"/>
    </source>
</evidence>
<dbReference type="PROSITE" id="PS00216">
    <property type="entry name" value="SUGAR_TRANSPORT_1"/>
    <property type="match status" value="1"/>
</dbReference>
<dbReference type="InterPro" id="IPR050189">
    <property type="entry name" value="MFS_Efflux_Transporters"/>
</dbReference>
<dbReference type="PANTHER" id="PTHR43124:SF3">
    <property type="entry name" value="CHLORAMPHENICOL EFFLUX PUMP RV0191"/>
    <property type="match status" value="1"/>
</dbReference>
<dbReference type="OrthoDB" id="9814303at2"/>
<keyword evidence="4 6" id="KW-1133">Transmembrane helix</keyword>
<dbReference type="InterPro" id="IPR005829">
    <property type="entry name" value="Sugar_transporter_CS"/>
</dbReference>
<evidence type="ECO:0000256" key="1">
    <source>
        <dbReference type="ARBA" id="ARBA00004651"/>
    </source>
</evidence>
<feature type="transmembrane region" description="Helical" evidence="6">
    <location>
        <begin position="210"/>
        <end position="240"/>
    </location>
</feature>
<dbReference type="PROSITE" id="PS50850">
    <property type="entry name" value="MFS"/>
    <property type="match status" value="1"/>
</dbReference>
<feature type="transmembrane region" description="Helical" evidence="6">
    <location>
        <begin position="107"/>
        <end position="127"/>
    </location>
</feature>
<feature type="domain" description="Major facilitator superfamily (MFS) profile" evidence="7">
    <location>
        <begin position="16"/>
        <end position="397"/>
    </location>
</feature>
<sequence>MDKGKSVTTTRQRRGAVSLLLAMVLLGVFPLDVLLPSFPALAMHFRSSPADIALSISLFAVGIAFAQVLIGPLSDIIGRKGLLIAGMSVSMLGALGCVMTSDYTLFLVFRVMQALGCGCFVLSQALVQDLFDGEERDRLRILMVTATGIFISVSPLAGTFLQATLGWRGSFWVFTALSALVLIKAWLFLSNSRPTYSGARLGFIKSYRRVLGDFEFVGYWLISAFAFACHFSFIVISPLIFMDQLQLAPYDFSLILLVYGAAYVVGGILAALLNRRITPVQQIFTGLSLILLSGMAMLYLAANHALAPATVLIPMLICTAGTTIARPAATSRAMGLFPENAGTSASAGSTIIFICGGLISALISLSPANLQSTLGYSFVLLSATALMLNNRLSRRARNVEANVVAQTGGD</sequence>
<feature type="transmembrane region" description="Helical" evidence="6">
    <location>
        <begin position="52"/>
        <end position="70"/>
    </location>
</feature>
<keyword evidence="5 6" id="KW-0472">Membrane</keyword>
<evidence type="ECO:0000313" key="9">
    <source>
        <dbReference type="Proteomes" id="UP000030564"/>
    </source>
</evidence>
<dbReference type="GO" id="GO:0005886">
    <property type="term" value="C:plasma membrane"/>
    <property type="evidence" value="ECO:0007669"/>
    <property type="project" value="UniProtKB-SubCell"/>
</dbReference>